<dbReference type="PANTHER" id="PTHR34846">
    <property type="entry name" value="4-CARBOXYMUCONOLACTONE DECARBOXYLASE FAMILY PROTEIN (AFU_ORTHOLOGUE AFUA_6G11590)"/>
    <property type="match status" value="1"/>
</dbReference>
<evidence type="ECO:0000259" key="1">
    <source>
        <dbReference type="Pfam" id="PF02627"/>
    </source>
</evidence>
<evidence type="ECO:0000313" key="2">
    <source>
        <dbReference type="EMBL" id="ADD76669.1"/>
    </source>
</evidence>
<proteinExistence type="predicted"/>
<accession>D4GC66</accession>
<dbReference type="Proteomes" id="UP000001702">
    <property type="component" value="Chromosome"/>
</dbReference>
<dbReference type="GO" id="GO:0051920">
    <property type="term" value="F:peroxiredoxin activity"/>
    <property type="evidence" value="ECO:0007669"/>
    <property type="project" value="InterPro"/>
</dbReference>
<evidence type="ECO:0000313" key="3">
    <source>
        <dbReference type="Proteomes" id="UP000001702"/>
    </source>
</evidence>
<dbReference type="InterPro" id="IPR004675">
    <property type="entry name" value="AhpD_core"/>
</dbReference>
<dbReference type="NCBIfam" id="TIGR00778">
    <property type="entry name" value="ahpD_dom"/>
    <property type="match status" value="1"/>
</dbReference>
<dbReference type="Pfam" id="PF02627">
    <property type="entry name" value="CMD"/>
    <property type="match status" value="1"/>
</dbReference>
<dbReference type="KEGG" id="pam:PANA_1502"/>
<sequence length="157" mass="16960">MIMASYSHHRSDWSTFEQAAPEVVAALGMLGKAVDHAGLDKTLTELIKLRASQLNGCAFCLQFHLNVARKAGLASAKIDLVATWRDAGIYSGREAAALAWTEALTLMAQQPIPDGLYDEVSTLFTSQEMIFLTSAIGAINAWNRIAGALQFAPPLPR</sequence>
<protein>
    <submittedName>
        <fullName evidence="2">YnjA</fullName>
    </submittedName>
</protein>
<dbReference type="InterPro" id="IPR029032">
    <property type="entry name" value="AhpD-like"/>
</dbReference>
<gene>
    <name evidence="2" type="primary">ynjA</name>
    <name evidence="2" type="ordered locus">PANA_1502</name>
</gene>
<dbReference type="SUPFAM" id="SSF69118">
    <property type="entry name" value="AhpD-like"/>
    <property type="match status" value="1"/>
</dbReference>
<dbReference type="PANTHER" id="PTHR34846:SF7">
    <property type="entry name" value="BLL7811 PROTEIN"/>
    <property type="match status" value="1"/>
</dbReference>
<organism evidence="2 3">
    <name type="scientific">Pantoea ananatis (strain LMG 20103)</name>
    <dbReference type="NCBI Taxonomy" id="706191"/>
    <lineage>
        <taxon>Bacteria</taxon>
        <taxon>Pseudomonadati</taxon>
        <taxon>Pseudomonadota</taxon>
        <taxon>Gammaproteobacteria</taxon>
        <taxon>Enterobacterales</taxon>
        <taxon>Erwiniaceae</taxon>
        <taxon>Pantoea</taxon>
    </lineage>
</organism>
<keyword evidence="3" id="KW-1185">Reference proteome</keyword>
<feature type="domain" description="Carboxymuconolactone decarboxylase-like" evidence="1">
    <location>
        <begin position="21"/>
        <end position="103"/>
    </location>
</feature>
<dbReference type="HOGENOM" id="CLU_082760_6_2_6"/>
<reference evidence="2 3" key="1">
    <citation type="journal article" date="2010" name="J. Bacteriol.">
        <title>Genome sequence of Pantoea ananatis LMG20103, the causative agent of Eucalyptus blight and dieback.</title>
        <authorList>
            <person name="De Maayer P."/>
            <person name="Chan W.Y."/>
            <person name="Venter S.N."/>
            <person name="Toth I.K."/>
            <person name="Birch P.R."/>
            <person name="Joubert F."/>
            <person name="Coutinho T.A."/>
        </authorList>
    </citation>
    <scope>NUCLEOTIDE SEQUENCE [LARGE SCALE GENOMIC DNA]</scope>
    <source>
        <strain evidence="2 3">LMG 20103</strain>
    </source>
</reference>
<dbReference type="AlphaFoldDB" id="D4GC66"/>
<dbReference type="STRING" id="706191.PANA_1502"/>
<dbReference type="EMBL" id="CP001875">
    <property type="protein sequence ID" value="ADD76669.1"/>
    <property type="molecule type" value="Genomic_DNA"/>
</dbReference>
<dbReference type="Gene3D" id="1.20.1290.10">
    <property type="entry name" value="AhpD-like"/>
    <property type="match status" value="1"/>
</dbReference>
<dbReference type="eggNOG" id="COG2128">
    <property type="taxonomic scope" value="Bacteria"/>
</dbReference>
<name>D4GC66_PANAM</name>
<dbReference type="InterPro" id="IPR003779">
    <property type="entry name" value="CMD-like"/>
</dbReference>